<name>A0A183A7S2_9TREM</name>
<keyword evidence="2" id="KW-0863">Zinc-finger</keyword>
<dbReference type="Pfam" id="PF02891">
    <property type="entry name" value="zf-MIZ"/>
    <property type="match status" value="1"/>
</dbReference>
<dbReference type="GO" id="GO:0000785">
    <property type="term" value="C:chromatin"/>
    <property type="evidence" value="ECO:0007669"/>
    <property type="project" value="TreeGrafter"/>
</dbReference>
<dbReference type="EMBL" id="UZAN01040023">
    <property type="protein sequence ID" value="VDP68150.1"/>
    <property type="molecule type" value="Genomic_DNA"/>
</dbReference>
<dbReference type="PANTHER" id="PTHR10782:SF4">
    <property type="entry name" value="TONALLI, ISOFORM E"/>
    <property type="match status" value="1"/>
</dbReference>
<reference evidence="8" key="1">
    <citation type="submission" date="2016-06" db="UniProtKB">
        <authorList>
            <consortium name="WormBaseParasite"/>
        </authorList>
    </citation>
    <scope>IDENTIFICATION</scope>
</reference>
<organism evidence="8">
    <name type="scientific">Echinostoma caproni</name>
    <dbReference type="NCBI Taxonomy" id="27848"/>
    <lineage>
        <taxon>Eukaryota</taxon>
        <taxon>Metazoa</taxon>
        <taxon>Spiralia</taxon>
        <taxon>Lophotrochozoa</taxon>
        <taxon>Platyhelminthes</taxon>
        <taxon>Trematoda</taxon>
        <taxon>Digenea</taxon>
        <taxon>Plagiorchiida</taxon>
        <taxon>Echinostomata</taxon>
        <taxon>Echinostomatoidea</taxon>
        <taxon>Echinostomatidae</taxon>
        <taxon>Echinostoma</taxon>
    </lineage>
</organism>
<evidence type="ECO:0000256" key="3">
    <source>
        <dbReference type="ARBA" id="ARBA00022833"/>
    </source>
</evidence>
<reference evidence="6 7" key="2">
    <citation type="submission" date="2018-11" db="EMBL/GenBank/DDBJ databases">
        <authorList>
            <consortium name="Pathogen Informatics"/>
        </authorList>
    </citation>
    <scope>NUCLEOTIDE SEQUENCE [LARGE SCALE GENOMIC DNA]</scope>
    <source>
        <strain evidence="6 7">Egypt</strain>
    </source>
</reference>
<evidence type="ECO:0000256" key="4">
    <source>
        <dbReference type="SAM" id="MobiDB-lite"/>
    </source>
</evidence>
<dbReference type="GO" id="GO:0016925">
    <property type="term" value="P:protein sumoylation"/>
    <property type="evidence" value="ECO:0007669"/>
    <property type="project" value="TreeGrafter"/>
</dbReference>
<dbReference type="OrthoDB" id="27975at2759"/>
<keyword evidence="1" id="KW-0479">Metal-binding</keyword>
<protein>
    <submittedName>
        <fullName evidence="8">SP-RING-type domain-containing protein</fullName>
    </submittedName>
</protein>
<evidence type="ECO:0000313" key="6">
    <source>
        <dbReference type="EMBL" id="VDP68150.1"/>
    </source>
</evidence>
<gene>
    <name evidence="6" type="ORF">ECPE_LOCUS3007</name>
</gene>
<evidence type="ECO:0000313" key="7">
    <source>
        <dbReference type="Proteomes" id="UP000272942"/>
    </source>
</evidence>
<evidence type="ECO:0000256" key="2">
    <source>
        <dbReference type="ARBA" id="ARBA00022771"/>
    </source>
</evidence>
<evidence type="ECO:0000259" key="5">
    <source>
        <dbReference type="Pfam" id="PF02891"/>
    </source>
</evidence>
<dbReference type="InterPro" id="IPR013083">
    <property type="entry name" value="Znf_RING/FYVE/PHD"/>
</dbReference>
<sequence>MHRFAAFMAHMPALNVLLDGLQRRRPAGVSALCDILEGRVAGAVGSRPPANSPVVAELSLICPVFRTRMRVPGRITGCEHIEAFDMEAFLRREVLWPRLNCPICGHKSPAGLDGLCIDTTILNALHLVHPSIDNILVRSDGYWRLPPPICLDLPPDVDQWQPLIGPLTEVATQAFQSLLRGSILRGPISVIHSQMSHPSQQQQQQQHVLSSDNINSTDGSSRNQMGPQKSTSLTRTTRTNSTASSSGAQTPSLTPGKEIIGSPQWSSSGHTSGSQPNQAFFFSSATAPSGTLDKTEYSAGKISPLVIHETDFGPGFRCHFVRRERSLLCSVHELSNNVTSRSCYGVPGKLRALRSSSGCGDK</sequence>
<dbReference type="WBParaSite" id="ECPE_0000301001-mRNA-1">
    <property type="protein sequence ID" value="ECPE_0000301001-mRNA-1"/>
    <property type="gene ID" value="ECPE_0000301001"/>
</dbReference>
<evidence type="ECO:0000256" key="1">
    <source>
        <dbReference type="ARBA" id="ARBA00022723"/>
    </source>
</evidence>
<dbReference type="Proteomes" id="UP000272942">
    <property type="component" value="Unassembled WGS sequence"/>
</dbReference>
<feature type="domain" description="SP-RING-type" evidence="5">
    <location>
        <begin position="59"/>
        <end position="105"/>
    </location>
</feature>
<accession>A0A183A7S2</accession>
<feature type="compositionally biased region" description="Low complexity" evidence="4">
    <location>
        <begin position="230"/>
        <end position="246"/>
    </location>
</feature>
<keyword evidence="3" id="KW-0862">Zinc</keyword>
<dbReference type="GO" id="GO:0061665">
    <property type="term" value="F:SUMO ligase activity"/>
    <property type="evidence" value="ECO:0007669"/>
    <property type="project" value="TreeGrafter"/>
</dbReference>
<dbReference type="GO" id="GO:0008270">
    <property type="term" value="F:zinc ion binding"/>
    <property type="evidence" value="ECO:0007669"/>
    <property type="project" value="UniProtKB-KW"/>
</dbReference>
<feature type="compositionally biased region" description="Polar residues" evidence="4">
    <location>
        <begin position="263"/>
        <end position="281"/>
    </location>
</feature>
<dbReference type="PANTHER" id="PTHR10782">
    <property type="entry name" value="ZINC FINGER MIZ DOMAIN-CONTAINING PROTEIN"/>
    <property type="match status" value="1"/>
</dbReference>
<evidence type="ECO:0000313" key="8">
    <source>
        <dbReference type="WBParaSite" id="ECPE_0000301001-mRNA-1"/>
    </source>
</evidence>
<feature type="region of interest" description="Disordered" evidence="4">
    <location>
        <begin position="193"/>
        <end position="281"/>
    </location>
</feature>
<dbReference type="Gene3D" id="3.30.40.10">
    <property type="entry name" value="Zinc/RING finger domain, C3HC4 (zinc finger)"/>
    <property type="match status" value="1"/>
</dbReference>
<feature type="compositionally biased region" description="Polar residues" evidence="4">
    <location>
        <begin position="208"/>
        <end position="229"/>
    </location>
</feature>
<keyword evidence="7" id="KW-1185">Reference proteome</keyword>
<proteinExistence type="predicted"/>
<feature type="compositionally biased region" description="Low complexity" evidence="4">
    <location>
        <begin position="193"/>
        <end position="207"/>
    </location>
</feature>
<dbReference type="InterPro" id="IPR004181">
    <property type="entry name" value="Znf_MIZ"/>
</dbReference>
<dbReference type="AlphaFoldDB" id="A0A183A7S2"/>